<accession>A0A857LQK1</accession>
<evidence type="ECO:0000313" key="3">
    <source>
        <dbReference type="EMBL" id="QHN40299.1"/>
    </source>
</evidence>
<gene>
    <name evidence="3" type="ORF">GII30_15090</name>
</gene>
<feature type="region of interest" description="Disordered" evidence="1">
    <location>
        <begin position="236"/>
        <end position="266"/>
    </location>
</feature>
<feature type="region of interest" description="Disordered" evidence="1">
    <location>
        <begin position="288"/>
        <end position="310"/>
    </location>
</feature>
<proteinExistence type="predicted"/>
<dbReference type="RefSeq" id="WP_005182183.1">
    <property type="nucleotide sequence ID" value="NZ_CP045804.1"/>
</dbReference>
<organism evidence="3">
    <name type="scientific">Gordonia amarae</name>
    <dbReference type="NCBI Taxonomy" id="36821"/>
    <lineage>
        <taxon>Bacteria</taxon>
        <taxon>Bacillati</taxon>
        <taxon>Actinomycetota</taxon>
        <taxon>Actinomycetes</taxon>
        <taxon>Mycobacteriales</taxon>
        <taxon>Gordoniaceae</taxon>
        <taxon>Gordonia</taxon>
    </lineage>
</organism>
<name>A0A857LQK1_9ACTN</name>
<feature type="transmembrane region" description="Helical" evidence="2">
    <location>
        <begin position="133"/>
        <end position="154"/>
    </location>
</feature>
<feature type="transmembrane region" description="Helical" evidence="2">
    <location>
        <begin position="24"/>
        <end position="43"/>
    </location>
</feature>
<evidence type="ECO:0000256" key="2">
    <source>
        <dbReference type="SAM" id="Phobius"/>
    </source>
</evidence>
<sequence length="421" mass="43419">MSNEMKEAAAVTLWDRLRADHGRIFMWVLVWLFTMSSVVVNGAHALDAMGDGATAWMRAFAVAVAGFFPFAGLVMTEAVLIMIRSWRTGRWWVTAMQGLLVTASGVMLIVAFWRSFNALTEMAVRLAMPASDAWMLPVLTDTGIVVGTLGVVLAEVKMKLDELPSSWPDEVAVGAPVGVAATSGDEVGGEAAAAGRPAGGHLDTAGPVPVTSVRGQAVNDGFSPDTVGVRPVDTVVGTDPETASRPSVQVSTGVLDTDPDTAPVPSVQAVDLGVDTLTDLAMSSMTTPADTGVTADTGVPDTTDGGVRDTEMSVTADTSPVMDTGVKAAVMDTGDGTGLDLSAVTVAVIAEVGTSAEPAIVERALRLGLDGLSARRISEAMAPDGPSRTPVAAWLKAAKQRSDYATAIGLGADRPALTAVR</sequence>
<evidence type="ECO:0000256" key="1">
    <source>
        <dbReference type="SAM" id="MobiDB-lite"/>
    </source>
</evidence>
<reference evidence="3" key="1">
    <citation type="journal article" date="2021" name="Nat. Microbiol.">
        <title>Cocultivation of an ultrasmall environmental parasitic bacterium with lytic ability against bacteria associated with wastewater foams.</title>
        <authorList>
            <person name="Batinovic S."/>
            <person name="Rose J.J.A."/>
            <person name="Ratcliffe J."/>
            <person name="Seviour R.J."/>
            <person name="Petrovski S."/>
        </authorList>
    </citation>
    <scope>NUCLEOTIDE SEQUENCE</scope>
    <source>
        <strain evidence="3">CON44</strain>
    </source>
</reference>
<feature type="transmembrane region" description="Helical" evidence="2">
    <location>
        <begin position="92"/>
        <end position="113"/>
    </location>
</feature>
<keyword evidence="2" id="KW-0812">Transmembrane</keyword>
<dbReference type="EMBL" id="CP045810">
    <property type="protein sequence ID" value="QHN40299.1"/>
    <property type="molecule type" value="Genomic_DNA"/>
</dbReference>
<dbReference type="AlphaFoldDB" id="A0A857LQK1"/>
<feature type="transmembrane region" description="Helical" evidence="2">
    <location>
        <begin position="55"/>
        <end position="80"/>
    </location>
</feature>
<keyword evidence="2" id="KW-1133">Transmembrane helix</keyword>
<keyword evidence="2" id="KW-0472">Membrane</keyword>
<feature type="compositionally biased region" description="Polar residues" evidence="1">
    <location>
        <begin position="244"/>
        <end position="254"/>
    </location>
</feature>
<protein>
    <submittedName>
        <fullName evidence="3">Uncharacterized protein</fullName>
    </submittedName>
</protein>